<dbReference type="OrthoDB" id="7332872at2"/>
<dbReference type="PANTHER" id="PTHR11941">
    <property type="entry name" value="ENOYL-COA HYDRATASE-RELATED"/>
    <property type="match status" value="1"/>
</dbReference>
<dbReference type="PANTHER" id="PTHR11941:SF54">
    <property type="entry name" value="ENOYL-COA HYDRATASE, MITOCHONDRIAL"/>
    <property type="match status" value="1"/>
</dbReference>
<dbReference type="EMBL" id="CP018221">
    <property type="protein sequence ID" value="API59723.1"/>
    <property type="molecule type" value="Genomic_DNA"/>
</dbReference>
<dbReference type="STRING" id="1921510.BSL82_10665"/>
<dbReference type="Pfam" id="PF00378">
    <property type="entry name" value="ECH_1"/>
    <property type="match status" value="1"/>
</dbReference>
<name>A0A1L3ZVR7_9SPHN</name>
<accession>A0A1L3ZVR7</accession>
<evidence type="ECO:0000313" key="2">
    <source>
        <dbReference type="Proteomes" id="UP000182063"/>
    </source>
</evidence>
<organism evidence="1 2">
    <name type="scientific">Tardibacter chloracetimidivorans</name>
    <dbReference type="NCBI Taxonomy" id="1921510"/>
    <lineage>
        <taxon>Bacteria</taxon>
        <taxon>Pseudomonadati</taxon>
        <taxon>Pseudomonadota</taxon>
        <taxon>Alphaproteobacteria</taxon>
        <taxon>Sphingomonadales</taxon>
        <taxon>Sphingomonadaceae</taxon>
        <taxon>Tardibacter</taxon>
    </lineage>
</organism>
<protein>
    <recommendedName>
        <fullName evidence="3">Enoyl-CoA hydratase</fullName>
    </recommendedName>
</protein>
<proteinExistence type="predicted"/>
<evidence type="ECO:0008006" key="3">
    <source>
        <dbReference type="Google" id="ProtNLM"/>
    </source>
</evidence>
<sequence>MARPEKNNGLDLQMRKELWAIFAALKEDNETQVVVLTGQGTHFSYGTFDPASRGATDKDTIVRMVLEGNMLIDDLENLPQITIAAVNGPARGSGVEISLACDIRYAAASASFQQHEADMGGFPGGGAPLRLPMIVGYARTIEMLCTARAVPAGEAKDYGLVLDVFPDEGFLDEVVQRAQYMATKGPIGLRGTKRVAKVRQAPGKADARLLSNKLRRELEFSRDVAEAIDAHKEGRSPVFLGY</sequence>
<dbReference type="AlphaFoldDB" id="A0A1L3ZVR7"/>
<gene>
    <name evidence="1" type="ORF">BSL82_10665</name>
</gene>
<dbReference type="Proteomes" id="UP000182063">
    <property type="component" value="Chromosome"/>
</dbReference>
<evidence type="ECO:0000313" key="1">
    <source>
        <dbReference type="EMBL" id="API59723.1"/>
    </source>
</evidence>
<dbReference type="GO" id="GO:0006635">
    <property type="term" value="P:fatty acid beta-oxidation"/>
    <property type="evidence" value="ECO:0007669"/>
    <property type="project" value="TreeGrafter"/>
</dbReference>
<dbReference type="InterPro" id="IPR029045">
    <property type="entry name" value="ClpP/crotonase-like_dom_sf"/>
</dbReference>
<keyword evidence="2" id="KW-1185">Reference proteome</keyword>
<dbReference type="InterPro" id="IPR001753">
    <property type="entry name" value="Enoyl-CoA_hydra/iso"/>
</dbReference>
<dbReference type="CDD" id="cd06558">
    <property type="entry name" value="crotonase-like"/>
    <property type="match status" value="1"/>
</dbReference>
<dbReference type="GO" id="GO:0003824">
    <property type="term" value="F:catalytic activity"/>
    <property type="evidence" value="ECO:0007669"/>
    <property type="project" value="UniProtKB-ARBA"/>
</dbReference>
<dbReference type="Gene3D" id="3.90.226.10">
    <property type="entry name" value="2-enoyl-CoA Hydratase, Chain A, domain 1"/>
    <property type="match status" value="1"/>
</dbReference>
<reference evidence="2" key="1">
    <citation type="submission" date="2016-11" db="EMBL/GenBank/DDBJ databases">
        <title>Complete Genome Sequence of alachlor-degrading Sphingomonas sp. strain JJ-A5.</title>
        <authorList>
            <person name="Lee H."/>
            <person name="Ka J.-O."/>
        </authorList>
    </citation>
    <scope>NUCLEOTIDE SEQUENCE [LARGE SCALE GENOMIC DNA]</scope>
    <source>
        <strain evidence="2">JJ-A5</strain>
    </source>
</reference>
<dbReference type="KEGG" id="sphj:BSL82_10665"/>
<dbReference type="SUPFAM" id="SSF52096">
    <property type="entry name" value="ClpP/crotonase"/>
    <property type="match status" value="1"/>
</dbReference>